<dbReference type="EMBL" id="CAEZUN010000053">
    <property type="protein sequence ID" value="CAB4599619.1"/>
    <property type="molecule type" value="Genomic_DNA"/>
</dbReference>
<dbReference type="PROSITE" id="PS00194">
    <property type="entry name" value="THIOREDOXIN_1"/>
    <property type="match status" value="1"/>
</dbReference>
<evidence type="ECO:0000259" key="4">
    <source>
        <dbReference type="PROSITE" id="PS51352"/>
    </source>
</evidence>
<dbReference type="PANTHER" id="PTHR45663:SF11">
    <property type="entry name" value="GEO12009P1"/>
    <property type="match status" value="1"/>
</dbReference>
<dbReference type="Gene3D" id="3.40.30.10">
    <property type="entry name" value="Glutaredoxin"/>
    <property type="match status" value="1"/>
</dbReference>
<keyword evidence="1" id="KW-0813">Transport</keyword>
<keyword evidence="2" id="KW-0249">Electron transport</keyword>
<dbReference type="InterPro" id="IPR013766">
    <property type="entry name" value="Thioredoxin_domain"/>
</dbReference>
<organism evidence="5">
    <name type="scientific">freshwater metagenome</name>
    <dbReference type="NCBI Taxonomy" id="449393"/>
    <lineage>
        <taxon>unclassified sequences</taxon>
        <taxon>metagenomes</taxon>
        <taxon>ecological metagenomes</taxon>
    </lineage>
</organism>
<dbReference type="Pfam" id="PF00085">
    <property type="entry name" value="Thioredoxin"/>
    <property type="match status" value="1"/>
</dbReference>
<proteinExistence type="predicted"/>
<keyword evidence="3" id="KW-1015">Disulfide bond</keyword>
<evidence type="ECO:0000256" key="2">
    <source>
        <dbReference type="ARBA" id="ARBA00022982"/>
    </source>
</evidence>
<dbReference type="SUPFAM" id="SSF52833">
    <property type="entry name" value="Thioredoxin-like"/>
    <property type="match status" value="1"/>
</dbReference>
<dbReference type="EMBL" id="CAFBQV010000130">
    <property type="protein sequence ID" value="CAB5065742.1"/>
    <property type="molecule type" value="Genomic_DNA"/>
</dbReference>
<evidence type="ECO:0000313" key="6">
    <source>
        <dbReference type="EMBL" id="CAB5065742.1"/>
    </source>
</evidence>
<dbReference type="CDD" id="cd02956">
    <property type="entry name" value="ybbN"/>
    <property type="match status" value="1"/>
</dbReference>
<dbReference type="GO" id="GO:0005737">
    <property type="term" value="C:cytoplasm"/>
    <property type="evidence" value="ECO:0007669"/>
    <property type="project" value="TreeGrafter"/>
</dbReference>
<dbReference type="InterPro" id="IPR036249">
    <property type="entry name" value="Thioredoxin-like_sf"/>
</dbReference>
<dbReference type="Pfam" id="PF14561">
    <property type="entry name" value="TPR_20"/>
    <property type="match status" value="1"/>
</dbReference>
<dbReference type="GO" id="GO:0015035">
    <property type="term" value="F:protein-disulfide reductase activity"/>
    <property type="evidence" value="ECO:0007669"/>
    <property type="project" value="TreeGrafter"/>
</dbReference>
<evidence type="ECO:0000256" key="1">
    <source>
        <dbReference type="ARBA" id="ARBA00022448"/>
    </source>
</evidence>
<evidence type="ECO:0000256" key="3">
    <source>
        <dbReference type="ARBA" id="ARBA00023157"/>
    </source>
</evidence>
<gene>
    <name evidence="5" type="ORF">UFOPK1826_00561</name>
    <name evidence="6" type="ORF">UFOPK4345_00865</name>
</gene>
<dbReference type="PROSITE" id="PS51352">
    <property type="entry name" value="THIOREDOXIN_2"/>
    <property type="match status" value="1"/>
</dbReference>
<dbReference type="InterPro" id="IPR017937">
    <property type="entry name" value="Thioredoxin_CS"/>
</dbReference>
<dbReference type="PANTHER" id="PTHR45663">
    <property type="entry name" value="GEO12009P1"/>
    <property type="match status" value="1"/>
</dbReference>
<protein>
    <submittedName>
        <fullName evidence="5">Unannotated protein</fullName>
    </submittedName>
</protein>
<reference evidence="5" key="1">
    <citation type="submission" date="2020-05" db="EMBL/GenBank/DDBJ databases">
        <authorList>
            <person name="Chiriac C."/>
            <person name="Salcher M."/>
            <person name="Ghai R."/>
            <person name="Kavagutti S V."/>
        </authorList>
    </citation>
    <scope>NUCLEOTIDE SEQUENCE</scope>
</reference>
<dbReference type="InterPro" id="IPR011990">
    <property type="entry name" value="TPR-like_helical_dom_sf"/>
</dbReference>
<evidence type="ECO:0000313" key="5">
    <source>
        <dbReference type="EMBL" id="CAB4599619.1"/>
    </source>
</evidence>
<dbReference type="AlphaFoldDB" id="A0A6J6GIA2"/>
<sequence>MPLAIKQLASSIVWCMAIDVLDDTFQKEVIDKSMIFPVIVDLWAPWCGPCKTLGPILEKLVAATKGQVILAKVDVDKCPQIAQAFQAQSIPAVYAMKDGKILDGFVGAQPEHVVSEFVNRLLPEVIAVDIKALLAKGDEASLRQALEAEPANEAVVIALAELLVARNDCSAALEILKTIPETERVRVVVAAARAAFVPADDYDRVLTELLERVKSDDVAKQNYLDVLEKMGPNDPRTSGYRKKLTTRLF</sequence>
<dbReference type="GO" id="GO:0006950">
    <property type="term" value="P:response to stress"/>
    <property type="evidence" value="ECO:0007669"/>
    <property type="project" value="UniProtKB-ARBA"/>
</dbReference>
<name>A0A6J6GIA2_9ZZZZ</name>
<dbReference type="Gene3D" id="1.25.40.10">
    <property type="entry name" value="Tetratricopeptide repeat domain"/>
    <property type="match status" value="1"/>
</dbReference>
<feature type="domain" description="Thioredoxin" evidence="4">
    <location>
        <begin position="3"/>
        <end position="123"/>
    </location>
</feature>
<accession>A0A6J6GIA2</accession>